<keyword evidence="3" id="KW-1185">Reference proteome</keyword>
<organism evidence="2 3">
    <name type="scientific">Cryptomeria japonica</name>
    <name type="common">Japanese cedar</name>
    <name type="synonym">Cupressus japonica</name>
    <dbReference type="NCBI Taxonomy" id="3369"/>
    <lineage>
        <taxon>Eukaryota</taxon>
        <taxon>Viridiplantae</taxon>
        <taxon>Streptophyta</taxon>
        <taxon>Embryophyta</taxon>
        <taxon>Tracheophyta</taxon>
        <taxon>Spermatophyta</taxon>
        <taxon>Pinopsida</taxon>
        <taxon>Pinidae</taxon>
        <taxon>Conifers II</taxon>
        <taxon>Cupressales</taxon>
        <taxon>Cupressaceae</taxon>
        <taxon>Cryptomeria</taxon>
    </lineage>
</organism>
<evidence type="ECO:0000313" key="2">
    <source>
        <dbReference type="EMBL" id="GLJ59427.1"/>
    </source>
</evidence>
<reference evidence="2" key="1">
    <citation type="submission" date="2022-12" db="EMBL/GenBank/DDBJ databases">
        <title>Chromosome-Level Genome Assembly of Japanese Cedar (Cryptomeriajaponica D. Don).</title>
        <authorList>
            <person name="Fujino T."/>
            <person name="Yamaguchi K."/>
            <person name="Yokoyama T."/>
            <person name="Hamanaka T."/>
            <person name="Harazono Y."/>
            <person name="Kamada H."/>
            <person name="Kobayashi W."/>
            <person name="Ujino-Ihara T."/>
            <person name="Uchiyama K."/>
            <person name="Matsumoto A."/>
            <person name="Izuno A."/>
            <person name="Tsumura Y."/>
            <person name="Toyoda A."/>
            <person name="Shigenobu S."/>
            <person name="Moriguchi Y."/>
            <person name="Ueno S."/>
            <person name="Kasahara M."/>
        </authorList>
    </citation>
    <scope>NUCLEOTIDE SEQUENCE</scope>
</reference>
<dbReference type="EMBL" id="BSEH01000917">
    <property type="protein sequence ID" value="GLJ59427.1"/>
    <property type="molecule type" value="Genomic_DNA"/>
</dbReference>
<protein>
    <submittedName>
        <fullName evidence="2">Uncharacterized protein</fullName>
    </submittedName>
</protein>
<gene>
    <name evidence="1" type="ORF">SUGI_1497630</name>
    <name evidence="2" type="ORF">SUGI_1507990</name>
</gene>
<proteinExistence type="predicted"/>
<dbReference type="Proteomes" id="UP001234787">
    <property type="component" value="Unassembled WGS sequence"/>
</dbReference>
<comment type="caution">
    <text evidence="2">The sequence shown here is derived from an EMBL/GenBank/DDBJ whole genome shotgun (WGS) entry which is preliminary data.</text>
</comment>
<dbReference type="AlphaFoldDB" id="A0AAD3NW27"/>
<dbReference type="EMBL" id="BSEH01000757">
    <property type="protein sequence ID" value="GLJ59214.1"/>
    <property type="molecule type" value="Genomic_DNA"/>
</dbReference>
<evidence type="ECO:0000313" key="1">
    <source>
        <dbReference type="EMBL" id="GLJ59214.1"/>
    </source>
</evidence>
<sequence>MSSLHLPELQLCSGASRSKGEEEFRYNHYLNAVQVRSSRPKGEEQTVVKAQSYSHEISGHTSCTRSVGTLPSGTLVGTLPYLRYERGNLQDARDRS</sequence>
<name>A0AAD3NW27_CRYJA</name>
<evidence type="ECO:0000313" key="3">
    <source>
        <dbReference type="Proteomes" id="UP001234787"/>
    </source>
</evidence>
<accession>A0AAD3NW27</accession>